<evidence type="ECO:0000313" key="2">
    <source>
        <dbReference type="EMBL" id="OGC42161.1"/>
    </source>
</evidence>
<reference evidence="2 3" key="1">
    <citation type="journal article" date="2016" name="Nat. Commun.">
        <title>Thousands of microbial genomes shed light on interconnected biogeochemical processes in an aquifer system.</title>
        <authorList>
            <person name="Anantharaman K."/>
            <person name="Brown C.T."/>
            <person name="Hug L.A."/>
            <person name="Sharon I."/>
            <person name="Castelle C.J."/>
            <person name="Probst A.J."/>
            <person name="Thomas B.C."/>
            <person name="Singh A."/>
            <person name="Wilkins M.J."/>
            <person name="Karaoz U."/>
            <person name="Brodie E.L."/>
            <person name="Williams K.H."/>
            <person name="Hubbard S.S."/>
            <person name="Banfield J.F."/>
        </authorList>
    </citation>
    <scope>NUCLEOTIDE SEQUENCE [LARGE SCALE GENOMIC DNA]</scope>
</reference>
<dbReference type="EMBL" id="MEUM01000080">
    <property type="protein sequence ID" value="OGC42161.1"/>
    <property type="molecule type" value="Genomic_DNA"/>
</dbReference>
<evidence type="ECO:0000256" key="1">
    <source>
        <dbReference type="SAM" id="Phobius"/>
    </source>
</evidence>
<evidence type="ECO:0000313" key="3">
    <source>
        <dbReference type="Proteomes" id="UP000177025"/>
    </source>
</evidence>
<accession>A0A1F4UB54</accession>
<organism evidence="2 3">
    <name type="scientific">candidate division WOR-3 bacterium RBG_13_43_14</name>
    <dbReference type="NCBI Taxonomy" id="1802590"/>
    <lineage>
        <taxon>Bacteria</taxon>
        <taxon>Bacteria division WOR-3</taxon>
    </lineage>
</organism>
<evidence type="ECO:0008006" key="4">
    <source>
        <dbReference type="Google" id="ProtNLM"/>
    </source>
</evidence>
<dbReference type="Proteomes" id="UP000177025">
    <property type="component" value="Unassembled WGS sequence"/>
</dbReference>
<keyword evidence="1" id="KW-0812">Transmembrane</keyword>
<name>A0A1F4UB54_UNCW3</name>
<comment type="caution">
    <text evidence="2">The sequence shown here is derived from an EMBL/GenBank/DDBJ whole genome shotgun (WGS) entry which is preliminary data.</text>
</comment>
<keyword evidence="1" id="KW-1133">Transmembrane helix</keyword>
<gene>
    <name evidence="2" type="ORF">A2Y85_01005</name>
</gene>
<proteinExistence type="predicted"/>
<dbReference type="AlphaFoldDB" id="A0A1F4UB54"/>
<feature type="transmembrane region" description="Helical" evidence="1">
    <location>
        <begin position="69"/>
        <end position="89"/>
    </location>
</feature>
<feature type="transmembrane region" description="Helical" evidence="1">
    <location>
        <begin position="36"/>
        <end position="57"/>
    </location>
</feature>
<protein>
    <recommendedName>
        <fullName evidence="4">Cytochrome C biogenesis protein transmembrane domain-containing protein</fullName>
    </recommendedName>
</protein>
<keyword evidence="1" id="KW-0472">Membrane</keyword>
<sequence length="91" mass="9959">MVSILEFGCTGQVYLPTITFMVTRTGGTFKPLLSLFLYNLMFVVPLIVIALSASLFSTKHVAGYLEKRIPLIKLGTAFLFFALGVLLILSA</sequence>